<evidence type="ECO:0000313" key="2">
    <source>
        <dbReference type="EMBL" id="MBC6451294.1"/>
    </source>
</evidence>
<accession>A0ABR7LFZ9</accession>
<sequence length="380" mass="42610">MSSTVTEVDRRRRDQAITACCLAAAALGDPDLARGRQARALMSCLGVLASTYPVGQAPTMAQFRSGLSRPLRELLPDGVDFAGVSDLVLLDEAGQFRDEARDLCVEHLVPSVALDEHWPWAKVATEQEERRIYEVLRRLPAKDYTQARELLVDEPSGDLRKLRRTWDTLWGRFDHYEPIVEWTWCQIRGWWFACPTCRWPMRVVGTGTVVEVRCEAHARSGIIYTCHTDGSADRAPLLQPAGPQASEVKGQPATPESRAVSRVIWRYVTLPGILECDLRDHARAAGAEVDMWPHKDRYDLRVTLKRKVWRVDAKAWASPVALGEALRETEPAEAGLIIVIPDHQRSSRGLLAEMLRGAGYRVMTATDLKNDIDKAAGVRR</sequence>
<dbReference type="EMBL" id="JABVED010000027">
    <property type="protein sequence ID" value="MBC6451294.1"/>
    <property type="molecule type" value="Genomic_DNA"/>
</dbReference>
<organism evidence="2 3">
    <name type="scientific">Actinokineospora xionganensis</name>
    <dbReference type="NCBI Taxonomy" id="2684470"/>
    <lineage>
        <taxon>Bacteria</taxon>
        <taxon>Bacillati</taxon>
        <taxon>Actinomycetota</taxon>
        <taxon>Actinomycetes</taxon>
        <taxon>Pseudonocardiales</taxon>
        <taxon>Pseudonocardiaceae</taxon>
        <taxon>Actinokineospora</taxon>
    </lineage>
</organism>
<dbReference type="InterPro" id="IPR040828">
    <property type="entry name" value="pPIWI_RE_REase"/>
</dbReference>
<gene>
    <name evidence="2" type="ORF">GPZ80_29455</name>
</gene>
<dbReference type="Proteomes" id="UP000734823">
    <property type="component" value="Unassembled WGS sequence"/>
</dbReference>
<evidence type="ECO:0000259" key="1">
    <source>
        <dbReference type="Pfam" id="PF18154"/>
    </source>
</evidence>
<feature type="domain" description="REase associating with pPIWI RE" evidence="1">
    <location>
        <begin position="272"/>
        <end position="378"/>
    </location>
</feature>
<name>A0ABR7LFZ9_9PSEU</name>
<evidence type="ECO:0000313" key="3">
    <source>
        <dbReference type="Proteomes" id="UP000734823"/>
    </source>
</evidence>
<comment type="caution">
    <text evidence="2">The sequence shown here is derived from an EMBL/GenBank/DDBJ whole genome shotgun (WGS) entry which is preliminary data.</text>
</comment>
<keyword evidence="3" id="KW-1185">Reference proteome</keyword>
<reference evidence="2 3" key="1">
    <citation type="submission" date="2020-06" db="EMBL/GenBank/DDBJ databases">
        <title>Actinokineospora xiongansis sp. nov., isolated from soil of Baiyangdian.</title>
        <authorList>
            <person name="Zhang X."/>
        </authorList>
    </citation>
    <scope>NUCLEOTIDE SEQUENCE [LARGE SCALE GENOMIC DNA]</scope>
    <source>
        <strain evidence="2 3">HBU206404</strain>
    </source>
</reference>
<dbReference type="Pfam" id="PF18154">
    <property type="entry name" value="pPIWI_RE_REase"/>
    <property type="match status" value="1"/>
</dbReference>
<protein>
    <recommendedName>
        <fullName evidence="1">REase associating with pPIWI RE domain-containing protein</fullName>
    </recommendedName>
</protein>
<proteinExistence type="predicted"/>